<evidence type="ECO:0000313" key="2">
    <source>
        <dbReference type="EMBL" id="KIM77030.1"/>
    </source>
</evidence>
<name>A0A0C3EWY3_PILCF</name>
<feature type="transmembrane region" description="Helical" evidence="1">
    <location>
        <begin position="42"/>
        <end position="66"/>
    </location>
</feature>
<accession>A0A0C3EWY3</accession>
<evidence type="ECO:0000256" key="1">
    <source>
        <dbReference type="SAM" id="Phobius"/>
    </source>
</evidence>
<keyword evidence="1" id="KW-0472">Membrane</keyword>
<keyword evidence="1" id="KW-0812">Transmembrane</keyword>
<gene>
    <name evidence="2" type="ORF">PILCRDRAFT_630754</name>
</gene>
<dbReference type="Proteomes" id="UP000054166">
    <property type="component" value="Unassembled WGS sequence"/>
</dbReference>
<keyword evidence="1" id="KW-1133">Transmembrane helix</keyword>
<reference evidence="2 3" key="1">
    <citation type="submission" date="2014-04" db="EMBL/GenBank/DDBJ databases">
        <authorList>
            <consortium name="DOE Joint Genome Institute"/>
            <person name="Kuo A."/>
            <person name="Tarkka M."/>
            <person name="Buscot F."/>
            <person name="Kohler A."/>
            <person name="Nagy L.G."/>
            <person name="Floudas D."/>
            <person name="Copeland A."/>
            <person name="Barry K.W."/>
            <person name="Cichocki N."/>
            <person name="Veneault-Fourrey C."/>
            <person name="LaButti K."/>
            <person name="Lindquist E.A."/>
            <person name="Lipzen A."/>
            <person name="Lundell T."/>
            <person name="Morin E."/>
            <person name="Murat C."/>
            <person name="Sun H."/>
            <person name="Tunlid A."/>
            <person name="Henrissat B."/>
            <person name="Grigoriev I.V."/>
            <person name="Hibbett D.S."/>
            <person name="Martin F."/>
            <person name="Nordberg H.P."/>
            <person name="Cantor M.N."/>
            <person name="Hua S.X."/>
        </authorList>
    </citation>
    <scope>NUCLEOTIDE SEQUENCE [LARGE SCALE GENOMIC DNA]</scope>
    <source>
        <strain evidence="2 3">F 1598</strain>
    </source>
</reference>
<keyword evidence="3" id="KW-1185">Reference proteome</keyword>
<feature type="transmembrane region" description="Helical" evidence="1">
    <location>
        <begin position="6"/>
        <end position="22"/>
    </location>
</feature>
<reference evidence="3" key="2">
    <citation type="submission" date="2015-01" db="EMBL/GenBank/DDBJ databases">
        <title>Evolutionary Origins and Diversification of the Mycorrhizal Mutualists.</title>
        <authorList>
            <consortium name="DOE Joint Genome Institute"/>
            <consortium name="Mycorrhizal Genomics Consortium"/>
            <person name="Kohler A."/>
            <person name="Kuo A."/>
            <person name="Nagy L.G."/>
            <person name="Floudas D."/>
            <person name="Copeland A."/>
            <person name="Barry K.W."/>
            <person name="Cichocki N."/>
            <person name="Veneault-Fourrey C."/>
            <person name="LaButti K."/>
            <person name="Lindquist E.A."/>
            <person name="Lipzen A."/>
            <person name="Lundell T."/>
            <person name="Morin E."/>
            <person name="Murat C."/>
            <person name="Riley R."/>
            <person name="Ohm R."/>
            <person name="Sun H."/>
            <person name="Tunlid A."/>
            <person name="Henrissat B."/>
            <person name="Grigoriev I.V."/>
            <person name="Hibbett D.S."/>
            <person name="Martin F."/>
        </authorList>
    </citation>
    <scope>NUCLEOTIDE SEQUENCE [LARGE SCALE GENOMIC DNA]</scope>
    <source>
        <strain evidence="3">F 1598</strain>
    </source>
</reference>
<protein>
    <submittedName>
        <fullName evidence="2">Uncharacterized protein</fullName>
    </submittedName>
</protein>
<sequence length="77" mass="9249">MIPCFLLPYVSFGYLLEFWYYAHRHSEILLARTYERRSDNLLIYCFARFDSCLFIFFLISDAYYLAVSISTCYVISI</sequence>
<proteinExistence type="predicted"/>
<dbReference type="AlphaFoldDB" id="A0A0C3EWY3"/>
<evidence type="ECO:0000313" key="3">
    <source>
        <dbReference type="Proteomes" id="UP000054166"/>
    </source>
</evidence>
<dbReference type="HOGENOM" id="CLU_2638946_0_0_1"/>
<dbReference type="InParanoid" id="A0A0C3EWY3"/>
<dbReference type="EMBL" id="KN833029">
    <property type="protein sequence ID" value="KIM77030.1"/>
    <property type="molecule type" value="Genomic_DNA"/>
</dbReference>
<organism evidence="2 3">
    <name type="scientific">Piloderma croceum (strain F 1598)</name>
    <dbReference type="NCBI Taxonomy" id="765440"/>
    <lineage>
        <taxon>Eukaryota</taxon>
        <taxon>Fungi</taxon>
        <taxon>Dikarya</taxon>
        <taxon>Basidiomycota</taxon>
        <taxon>Agaricomycotina</taxon>
        <taxon>Agaricomycetes</taxon>
        <taxon>Agaricomycetidae</taxon>
        <taxon>Atheliales</taxon>
        <taxon>Atheliaceae</taxon>
        <taxon>Piloderma</taxon>
    </lineage>
</organism>